<dbReference type="PRINTS" id="PR00035">
    <property type="entry name" value="HTHGNTR"/>
</dbReference>
<dbReference type="InterPro" id="IPR036390">
    <property type="entry name" value="WH_DNA-bd_sf"/>
</dbReference>
<evidence type="ECO:0000259" key="6">
    <source>
        <dbReference type="PROSITE" id="PS50949"/>
    </source>
</evidence>
<reference evidence="7 8" key="1">
    <citation type="submission" date="2024-07" db="EMBL/GenBank/DDBJ databases">
        <authorList>
            <person name="Thanompreechachai J."/>
            <person name="Duangmal K."/>
        </authorList>
    </citation>
    <scope>NUCLEOTIDE SEQUENCE [LARGE SCALE GENOMIC DNA]</scope>
    <source>
        <strain evidence="7 8">KCTC 19886</strain>
    </source>
</reference>
<evidence type="ECO:0000313" key="8">
    <source>
        <dbReference type="Proteomes" id="UP001555826"/>
    </source>
</evidence>
<dbReference type="PANTHER" id="PTHR46577:SF1">
    <property type="entry name" value="HTH-TYPE TRANSCRIPTIONAL REGULATORY PROTEIN GABR"/>
    <property type="match status" value="1"/>
</dbReference>
<feature type="domain" description="HTH gntR-type" evidence="6">
    <location>
        <begin position="20"/>
        <end position="88"/>
    </location>
</feature>
<dbReference type="InterPro" id="IPR000524">
    <property type="entry name" value="Tscrpt_reg_HTH_GntR"/>
</dbReference>
<evidence type="ECO:0000256" key="5">
    <source>
        <dbReference type="ARBA" id="ARBA00023163"/>
    </source>
</evidence>
<keyword evidence="2" id="KW-0663">Pyridoxal phosphate</keyword>
<dbReference type="EMBL" id="JBFNQN010000002">
    <property type="protein sequence ID" value="MEW9263822.1"/>
    <property type="molecule type" value="Genomic_DNA"/>
</dbReference>
<evidence type="ECO:0000313" key="7">
    <source>
        <dbReference type="EMBL" id="MEW9263822.1"/>
    </source>
</evidence>
<dbReference type="CDD" id="cd00609">
    <property type="entry name" value="AAT_like"/>
    <property type="match status" value="1"/>
</dbReference>
<evidence type="ECO:0000256" key="4">
    <source>
        <dbReference type="ARBA" id="ARBA00023125"/>
    </source>
</evidence>
<dbReference type="PANTHER" id="PTHR46577">
    <property type="entry name" value="HTH-TYPE TRANSCRIPTIONAL REGULATORY PROTEIN GABR"/>
    <property type="match status" value="1"/>
</dbReference>
<sequence>MPTLSASGLAQLLGDWRDDGPALRALADRVRLLLLDGRVLSGTRLPAERELAAALGISRTTVAASYSRLRESGHLRSVRGSGSVITLPAAPAAAPSEPLSVPGGLVDLTRAVLPAAPVVADAARDAAQDLLDHLPGDGYELLGIPALRAAVADRYTARGLPTTPDEVLVTLGAQHAVGLLCRTVLSPGDRVLVESPGYPHAVDAARAAGGRPVAVPVTAATADTPGGWDEEALEDAFARTRPALAYLMPGFQNPTGAVMAPALRRRVVELARRHGTRLVVDETTNDLALDGPVPPPFPADVLHVGSTAKSLWGGLRIGWVRADAATVRHLAAHRAPWELGTPVLEQLVVARCLPQLDEVLVERRAELRRRRDALRDGLATALPEWEVPHVPGGLAAWVHLPTATSSALALAAHRHGVLLTAGPRFGVDGAFERYLRLPFGAGAGTLRSVVVPALVRAWREAGAMVPVPGRLEVVV</sequence>
<dbReference type="InterPro" id="IPR036388">
    <property type="entry name" value="WH-like_DNA-bd_sf"/>
</dbReference>
<dbReference type="CDD" id="cd07377">
    <property type="entry name" value="WHTH_GntR"/>
    <property type="match status" value="1"/>
</dbReference>
<evidence type="ECO:0000256" key="3">
    <source>
        <dbReference type="ARBA" id="ARBA00023015"/>
    </source>
</evidence>
<keyword evidence="3" id="KW-0805">Transcription regulation</keyword>
<keyword evidence="4" id="KW-0238">DNA-binding</keyword>
<dbReference type="Pfam" id="PF00155">
    <property type="entry name" value="Aminotran_1_2"/>
    <property type="match status" value="1"/>
</dbReference>
<name>A0ABV3P2R6_9ACTN</name>
<keyword evidence="7" id="KW-0808">Transferase</keyword>
<dbReference type="InterPro" id="IPR051446">
    <property type="entry name" value="HTH_trans_reg/aminotransferase"/>
</dbReference>
<protein>
    <submittedName>
        <fullName evidence="7">PLP-dependent aminotransferase family protein</fullName>
    </submittedName>
</protein>
<evidence type="ECO:0000256" key="1">
    <source>
        <dbReference type="ARBA" id="ARBA00005384"/>
    </source>
</evidence>
<dbReference type="Gene3D" id="1.10.10.10">
    <property type="entry name" value="Winged helix-like DNA-binding domain superfamily/Winged helix DNA-binding domain"/>
    <property type="match status" value="1"/>
</dbReference>
<dbReference type="SUPFAM" id="SSF46785">
    <property type="entry name" value="Winged helix' DNA-binding domain"/>
    <property type="match status" value="1"/>
</dbReference>
<accession>A0ABV3P2R6</accession>
<evidence type="ECO:0000256" key="2">
    <source>
        <dbReference type="ARBA" id="ARBA00022898"/>
    </source>
</evidence>
<dbReference type="InterPro" id="IPR015421">
    <property type="entry name" value="PyrdxlP-dep_Trfase_major"/>
</dbReference>
<dbReference type="Gene3D" id="3.40.640.10">
    <property type="entry name" value="Type I PLP-dependent aspartate aminotransferase-like (Major domain)"/>
    <property type="match status" value="1"/>
</dbReference>
<keyword evidence="7" id="KW-0032">Aminotransferase</keyword>
<comment type="similarity">
    <text evidence="1">In the C-terminal section; belongs to the class-I pyridoxal-phosphate-dependent aminotransferase family.</text>
</comment>
<dbReference type="SUPFAM" id="SSF53383">
    <property type="entry name" value="PLP-dependent transferases"/>
    <property type="match status" value="1"/>
</dbReference>
<dbReference type="Pfam" id="PF00392">
    <property type="entry name" value="GntR"/>
    <property type="match status" value="1"/>
</dbReference>
<keyword evidence="5" id="KW-0804">Transcription</keyword>
<dbReference type="PROSITE" id="PS50949">
    <property type="entry name" value="HTH_GNTR"/>
    <property type="match status" value="1"/>
</dbReference>
<dbReference type="GO" id="GO:0008483">
    <property type="term" value="F:transaminase activity"/>
    <property type="evidence" value="ECO:0007669"/>
    <property type="project" value="UniProtKB-KW"/>
</dbReference>
<proteinExistence type="inferred from homology"/>
<dbReference type="Proteomes" id="UP001555826">
    <property type="component" value="Unassembled WGS sequence"/>
</dbReference>
<gene>
    <name evidence="7" type="ORF">AB1207_03600</name>
</gene>
<organism evidence="7 8">
    <name type="scientific">Kineococcus endophyticus</name>
    <dbReference type="NCBI Taxonomy" id="1181883"/>
    <lineage>
        <taxon>Bacteria</taxon>
        <taxon>Bacillati</taxon>
        <taxon>Actinomycetota</taxon>
        <taxon>Actinomycetes</taxon>
        <taxon>Kineosporiales</taxon>
        <taxon>Kineosporiaceae</taxon>
        <taxon>Kineococcus</taxon>
    </lineage>
</organism>
<comment type="caution">
    <text evidence="7">The sequence shown here is derived from an EMBL/GenBank/DDBJ whole genome shotgun (WGS) entry which is preliminary data.</text>
</comment>
<dbReference type="RefSeq" id="WP_367636414.1">
    <property type="nucleotide sequence ID" value="NZ_JBFNQN010000002.1"/>
</dbReference>
<dbReference type="InterPro" id="IPR015424">
    <property type="entry name" value="PyrdxlP-dep_Trfase"/>
</dbReference>
<dbReference type="SMART" id="SM00345">
    <property type="entry name" value="HTH_GNTR"/>
    <property type="match status" value="1"/>
</dbReference>
<keyword evidence="8" id="KW-1185">Reference proteome</keyword>
<dbReference type="InterPro" id="IPR004839">
    <property type="entry name" value="Aminotransferase_I/II_large"/>
</dbReference>